<comment type="caution">
    <text evidence="1">The sequence shown here is derived from an EMBL/GenBank/DDBJ whole genome shotgun (WGS) entry which is preliminary data.</text>
</comment>
<sequence>MHLCMTYRSWCNIRLLTENATVRSLVPLVSVKTGASELNRCTRELSSIDAETQSELPKFEVESLSSPKDNCRKSVFRVEDARREILPSKQPRFDSLAATDGLKRAVTA</sequence>
<name>A0A4Y2JHX6_ARAVE</name>
<dbReference type="Proteomes" id="UP000499080">
    <property type="component" value="Unassembled WGS sequence"/>
</dbReference>
<evidence type="ECO:0000313" key="1">
    <source>
        <dbReference type="EMBL" id="GBM89524.1"/>
    </source>
</evidence>
<gene>
    <name evidence="1" type="ORF">AVEN_197973_1</name>
</gene>
<protein>
    <submittedName>
        <fullName evidence="1">Uncharacterized protein</fullName>
    </submittedName>
</protein>
<accession>A0A4Y2JHX6</accession>
<keyword evidence="2" id="KW-1185">Reference proteome</keyword>
<dbReference type="EMBL" id="BGPR01110588">
    <property type="protein sequence ID" value="GBM89524.1"/>
    <property type="molecule type" value="Genomic_DNA"/>
</dbReference>
<dbReference type="AlphaFoldDB" id="A0A4Y2JHX6"/>
<evidence type="ECO:0000313" key="2">
    <source>
        <dbReference type="Proteomes" id="UP000499080"/>
    </source>
</evidence>
<proteinExistence type="predicted"/>
<organism evidence="1 2">
    <name type="scientific">Araneus ventricosus</name>
    <name type="common">Orbweaver spider</name>
    <name type="synonym">Epeira ventricosa</name>
    <dbReference type="NCBI Taxonomy" id="182803"/>
    <lineage>
        <taxon>Eukaryota</taxon>
        <taxon>Metazoa</taxon>
        <taxon>Ecdysozoa</taxon>
        <taxon>Arthropoda</taxon>
        <taxon>Chelicerata</taxon>
        <taxon>Arachnida</taxon>
        <taxon>Araneae</taxon>
        <taxon>Araneomorphae</taxon>
        <taxon>Entelegynae</taxon>
        <taxon>Araneoidea</taxon>
        <taxon>Araneidae</taxon>
        <taxon>Araneus</taxon>
    </lineage>
</organism>
<reference evidence="1 2" key="1">
    <citation type="journal article" date="2019" name="Sci. Rep.">
        <title>Orb-weaving spider Araneus ventricosus genome elucidates the spidroin gene catalogue.</title>
        <authorList>
            <person name="Kono N."/>
            <person name="Nakamura H."/>
            <person name="Ohtoshi R."/>
            <person name="Moran D.A.P."/>
            <person name="Shinohara A."/>
            <person name="Yoshida Y."/>
            <person name="Fujiwara M."/>
            <person name="Mori M."/>
            <person name="Tomita M."/>
            <person name="Arakawa K."/>
        </authorList>
    </citation>
    <scope>NUCLEOTIDE SEQUENCE [LARGE SCALE GENOMIC DNA]</scope>
</reference>